<feature type="transmembrane region" description="Helical" evidence="2">
    <location>
        <begin position="12"/>
        <end position="29"/>
    </location>
</feature>
<dbReference type="OrthoDB" id="551848at2759"/>
<accession>A0A836C196</accession>
<dbReference type="EMBL" id="JAEHOE010000023">
    <property type="protein sequence ID" value="KAG2495672.1"/>
    <property type="molecule type" value="Genomic_DNA"/>
</dbReference>
<feature type="region of interest" description="Disordered" evidence="1">
    <location>
        <begin position="256"/>
        <end position="351"/>
    </location>
</feature>
<name>A0A836C196_9CHLO</name>
<keyword evidence="2" id="KW-0812">Transmembrane</keyword>
<feature type="region of interest" description="Disordered" evidence="1">
    <location>
        <begin position="164"/>
        <end position="232"/>
    </location>
</feature>
<protein>
    <submittedName>
        <fullName evidence="3">Uncharacterized protein</fullName>
    </submittedName>
</protein>
<dbReference type="Proteomes" id="UP000612055">
    <property type="component" value="Unassembled WGS sequence"/>
</dbReference>
<evidence type="ECO:0000313" key="4">
    <source>
        <dbReference type="Proteomes" id="UP000612055"/>
    </source>
</evidence>
<reference evidence="3" key="1">
    <citation type="journal article" date="2020" name="bioRxiv">
        <title>Comparative genomics of Chlamydomonas.</title>
        <authorList>
            <person name="Craig R.J."/>
            <person name="Hasan A.R."/>
            <person name="Ness R.W."/>
            <person name="Keightley P.D."/>
        </authorList>
    </citation>
    <scope>NUCLEOTIDE SEQUENCE</scope>
    <source>
        <strain evidence="3">CCAP 11/70</strain>
    </source>
</reference>
<evidence type="ECO:0000256" key="1">
    <source>
        <dbReference type="SAM" id="MobiDB-lite"/>
    </source>
</evidence>
<dbReference type="AlphaFoldDB" id="A0A836C196"/>
<evidence type="ECO:0000256" key="2">
    <source>
        <dbReference type="SAM" id="Phobius"/>
    </source>
</evidence>
<organism evidence="3 4">
    <name type="scientific">Edaphochlamys debaryana</name>
    <dbReference type="NCBI Taxonomy" id="47281"/>
    <lineage>
        <taxon>Eukaryota</taxon>
        <taxon>Viridiplantae</taxon>
        <taxon>Chlorophyta</taxon>
        <taxon>core chlorophytes</taxon>
        <taxon>Chlorophyceae</taxon>
        <taxon>CS clade</taxon>
        <taxon>Chlamydomonadales</taxon>
        <taxon>Chlamydomonadales incertae sedis</taxon>
        <taxon>Edaphochlamys</taxon>
    </lineage>
</organism>
<keyword evidence="2" id="KW-0472">Membrane</keyword>
<keyword evidence="4" id="KW-1185">Reference proteome</keyword>
<comment type="caution">
    <text evidence="3">The sequence shown here is derived from an EMBL/GenBank/DDBJ whole genome shotgun (WGS) entry which is preliminary data.</text>
</comment>
<proteinExistence type="predicted"/>
<feature type="compositionally biased region" description="Polar residues" evidence="1">
    <location>
        <begin position="280"/>
        <end position="297"/>
    </location>
</feature>
<sequence>MTPARAGPRLRLGLGGVPGLIVWAPLLLARGTAASSFGAWSAGLDSGDTAIAGIVLVAGLGLSVLSLALFLATILEYAGRLFLARCCSYPSAHAALAALWLPVVILSIYLAAGADHLPSLAFAVTGGVFSVIHCSTSTWGLCWCCCGGAPAAGVLTDHPKSALLTPQGDKGTRHRGGDDASSVSASISGGGGGSSAGGASSSAATVAPHGHGHGVVSTAEPGRNPFRTTYGLLPGSSSTYAYQIFLPGMDEEMGEANGPYVGLQGGPGGRRDKAAAAKKPSSQHASRGPSRTPSRGPSHTGHPTPLGHVPEHAQAQEHAPATVQLLQPVHELQGSSTGMEHPPVASRDKRP</sequence>
<gene>
    <name evidence="3" type="ORF">HYH03_006272</name>
</gene>
<feature type="transmembrane region" description="Helical" evidence="2">
    <location>
        <begin position="49"/>
        <end position="71"/>
    </location>
</feature>
<feature type="transmembrane region" description="Helical" evidence="2">
    <location>
        <begin position="92"/>
        <end position="112"/>
    </location>
</feature>
<evidence type="ECO:0000313" key="3">
    <source>
        <dbReference type="EMBL" id="KAG2495672.1"/>
    </source>
</evidence>
<keyword evidence="2" id="KW-1133">Transmembrane helix</keyword>